<name>F7PIS0_9EURY</name>
<dbReference type="Gene3D" id="1.20.1250.20">
    <property type="entry name" value="MFS general substrate transporter like domains"/>
    <property type="match status" value="1"/>
</dbReference>
<evidence type="ECO:0000256" key="6">
    <source>
        <dbReference type="ARBA" id="ARBA00023136"/>
    </source>
</evidence>
<feature type="transmembrane region" description="Helical" evidence="7">
    <location>
        <begin position="45"/>
        <end position="66"/>
    </location>
</feature>
<dbReference type="KEGG" id="hti:HTIA_1225"/>
<dbReference type="EMBL" id="AFNT02000033">
    <property type="protein sequence ID" value="ERJ05413.1"/>
    <property type="molecule type" value="Genomic_DNA"/>
</dbReference>
<proteinExistence type="inferred from homology"/>
<evidence type="ECO:0000256" key="2">
    <source>
        <dbReference type="ARBA" id="ARBA00008335"/>
    </source>
</evidence>
<dbReference type="PANTHER" id="PTHR23514">
    <property type="entry name" value="BYPASS OF STOP CODON PROTEIN 6"/>
    <property type="match status" value="1"/>
</dbReference>
<evidence type="ECO:0000256" key="1">
    <source>
        <dbReference type="ARBA" id="ARBA00004127"/>
    </source>
</evidence>
<dbReference type="GO" id="GO:0016020">
    <property type="term" value="C:membrane"/>
    <property type="evidence" value="ECO:0007669"/>
    <property type="project" value="TreeGrafter"/>
</dbReference>
<feature type="transmembrane region" description="Helical" evidence="7">
    <location>
        <begin position="351"/>
        <end position="377"/>
    </location>
</feature>
<evidence type="ECO:0000256" key="3">
    <source>
        <dbReference type="ARBA" id="ARBA00022448"/>
    </source>
</evidence>
<dbReference type="AlphaFoldDB" id="F7PIS0"/>
<keyword evidence="5 7" id="KW-1133">Transmembrane helix</keyword>
<evidence type="ECO:0000256" key="4">
    <source>
        <dbReference type="ARBA" id="ARBA00022692"/>
    </source>
</evidence>
<dbReference type="Proteomes" id="UP000015381">
    <property type="component" value="Chromosome I"/>
</dbReference>
<feature type="transmembrane region" description="Helical" evidence="7">
    <location>
        <begin position="160"/>
        <end position="179"/>
    </location>
</feature>
<dbReference type="InterPro" id="IPR036259">
    <property type="entry name" value="MFS_trans_sf"/>
</dbReference>
<feature type="transmembrane region" description="Helical" evidence="7">
    <location>
        <begin position="266"/>
        <end position="285"/>
    </location>
</feature>
<feature type="domain" description="Major facilitator superfamily (MFS) profile" evidence="8">
    <location>
        <begin position="5"/>
        <end position="381"/>
    </location>
</feature>
<dbReference type="HOGENOM" id="CLU_697581_0_0_2"/>
<evidence type="ECO:0000313" key="10">
    <source>
        <dbReference type="EMBL" id="ERJ05413.1"/>
    </source>
</evidence>
<feature type="transmembrane region" description="Helical" evidence="7">
    <location>
        <begin position="241"/>
        <end position="260"/>
    </location>
</feature>
<keyword evidence="6 7" id="KW-0472">Membrane</keyword>
<dbReference type="PANTHER" id="PTHR23514:SF3">
    <property type="entry name" value="BYPASS OF STOP CODON PROTEIN 6"/>
    <property type="match status" value="1"/>
</dbReference>
<keyword evidence="3" id="KW-0813">Transport</keyword>
<feature type="transmembrane region" description="Helical" evidence="7">
    <location>
        <begin position="78"/>
        <end position="103"/>
    </location>
</feature>
<evidence type="ECO:0000256" key="5">
    <source>
        <dbReference type="ARBA" id="ARBA00022989"/>
    </source>
</evidence>
<gene>
    <name evidence="10" type="ORF">HLRTI_002568</name>
    <name evidence="9" type="ORF">HTIA_1225</name>
</gene>
<evidence type="ECO:0000313" key="12">
    <source>
        <dbReference type="Proteomes" id="UP000015381"/>
    </source>
</evidence>
<evidence type="ECO:0000259" key="8">
    <source>
        <dbReference type="PROSITE" id="PS50850"/>
    </source>
</evidence>
<dbReference type="GO" id="GO:0022857">
    <property type="term" value="F:transmembrane transporter activity"/>
    <property type="evidence" value="ECO:0007669"/>
    <property type="project" value="InterPro"/>
</dbReference>
<reference evidence="10 11" key="2">
    <citation type="journal article" date="2013" name="PLoS ONE">
        <title>INDIGO - INtegrated Data Warehouse of MIcrobial GenOmes with Examples from the Red Sea Extremophiles.</title>
        <authorList>
            <person name="Alam I."/>
            <person name="Antunes A."/>
            <person name="Kamau A.A."/>
            <person name="Ba Alawi W."/>
            <person name="Kalkatawi M."/>
            <person name="Stingl U."/>
            <person name="Bajic V.B."/>
        </authorList>
    </citation>
    <scope>NUCLEOTIDE SEQUENCE [LARGE SCALE GENOMIC DNA]</scope>
    <source>
        <strain evidence="10 11">SARL4B</strain>
    </source>
</reference>
<evidence type="ECO:0000313" key="9">
    <source>
        <dbReference type="EMBL" id="CCQ33361.1"/>
    </source>
</evidence>
<dbReference type="RefSeq" id="WP_008525558.1">
    <property type="nucleotide sequence ID" value="NC_021921.1"/>
</dbReference>
<dbReference type="eggNOG" id="arCOG00134">
    <property type="taxonomic scope" value="Archaea"/>
</dbReference>
<reference evidence="10 11" key="1">
    <citation type="journal article" date="2011" name="J. Bacteriol.">
        <title>Genome sequence of Halorhabdus tiamatea, the first archaeon isolated from a deep-sea anoxic brine lake.</title>
        <authorList>
            <person name="Antunes A."/>
            <person name="Alam I."/>
            <person name="Bajic V.B."/>
            <person name="Stingl U."/>
        </authorList>
    </citation>
    <scope>NUCLEOTIDE SEQUENCE [LARGE SCALE GENOMIC DNA]</scope>
    <source>
        <strain evidence="10 11">SARL4B</strain>
    </source>
</reference>
<evidence type="ECO:0000256" key="7">
    <source>
        <dbReference type="SAM" id="Phobius"/>
    </source>
</evidence>
<evidence type="ECO:0000313" key="11">
    <source>
        <dbReference type="Proteomes" id="UP000003861"/>
    </source>
</evidence>
<keyword evidence="12" id="KW-1185">Reference proteome</keyword>
<dbReference type="SUPFAM" id="SSF103473">
    <property type="entry name" value="MFS general substrate transporter"/>
    <property type="match status" value="1"/>
</dbReference>
<dbReference type="EMBL" id="HF571520">
    <property type="protein sequence ID" value="CCQ33361.1"/>
    <property type="molecule type" value="Genomic_DNA"/>
</dbReference>
<dbReference type="GO" id="GO:0012505">
    <property type="term" value="C:endomembrane system"/>
    <property type="evidence" value="ECO:0007669"/>
    <property type="project" value="UniProtKB-SubCell"/>
</dbReference>
<sequence>MNNRRRWTAAIFTFVLGDAIALQMRGAVLPRVAADFEIPEALLGLVAPAGTLGFLLAVLAVGLVAGHLPIRRTMLAGLGVAIFALLAMALAPVYVLFLGFLLIQGTADGVGRALDRPVLSHLYPDQRGRTFNLYAMAWAVGGASAPLLANAVIAVADWRLVFSLVAALFVVPVALLARATDLESVAGERQLTVARLREVMSDPAVLGMAAALVFSGGIEGSLFTWLPYFASQRVTESQANLVLSGVLVSYIPARAAYGLVIERFEYLAVTFVLAVVATPLVYLAFTTESIAVFVAAIVATGVAVSSFFPTLSAFGVDEHPAYSGPISAIATGANYLGMSLFPPLVGLASSYVGLGTALSLLAGAFVCLGAIIAATAWQRRASPSS</sequence>
<feature type="transmembrane region" description="Helical" evidence="7">
    <location>
        <begin position="292"/>
        <end position="314"/>
    </location>
</feature>
<dbReference type="InterPro" id="IPR020846">
    <property type="entry name" value="MFS_dom"/>
</dbReference>
<feature type="transmembrane region" description="Helical" evidence="7">
    <location>
        <begin position="205"/>
        <end position="229"/>
    </location>
</feature>
<keyword evidence="4 7" id="KW-0812">Transmembrane</keyword>
<dbReference type="GeneID" id="23800217"/>
<dbReference type="InterPro" id="IPR051788">
    <property type="entry name" value="MFS_Transporter"/>
</dbReference>
<reference evidence="9 12" key="3">
    <citation type="journal article" date="2014" name="Environ. Microbiol.">
        <title>Halorhabdus tiamatea: proteogenomics and glycosidase activity measurements identify the first cultivated euryarchaeon from a deep-sea anoxic brine lake as potential polysaccharide degrader.</title>
        <authorList>
            <person name="Werner J."/>
            <person name="Ferrer M."/>
            <person name="Michel G."/>
            <person name="Mann A.J."/>
            <person name="Huang S."/>
            <person name="Juarez S."/>
            <person name="Ciordia S."/>
            <person name="Albar J.P."/>
            <person name="Alcaide M."/>
            <person name="La Cono V."/>
            <person name="Yakimov M.M."/>
            <person name="Antunes A."/>
            <person name="Taborda M."/>
            <person name="Da Costa M.S."/>
            <person name="Amann R.I."/>
            <person name="Gloeckner F.O."/>
            <person name="Golyshina O.V."/>
            <person name="Golyshin P.N."/>
            <person name="Teeling H."/>
        </authorList>
    </citation>
    <scope>NUCLEOTIDE SEQUENCE [LARGE SCALE GENOMIC DNA]</scope>
    <source>
        <strain evidence="12">SARL4B</strain>
        <strain evidence="9">Type strain: SARL4B</strain>
    </source>
</reference>
<comment type="similarity">
    <text evidence="2">Belongs to the major facilitator superfamily.</text>
</comment>
<dbReference type="InterPro" id="IPR011701">
    <property type="entry name" value="MFS"/>
</dbReference>
<dbReference type="PATRIC" id="fig|1033806.12.peg.1217"/>
<dbReference type="Pfam" id="PF07690">
    <property type="entry name" value="MFS_1"/>
    <property type="match status" value="1"/>
</dbReference>
<organism evidence="10 11">
    <name type="scientific">Halorhabdus tiamatea SARL4B</name>
    <dbReference type="NCBI Taxonomy" id="1033806"/>
    <lineage>
        <taxon>Archaea</taxon>
        <taxon>Methanobacteriati</taxon>
        <taxon>Methanobacteriota</taxon>
        <taxon>Stenosarchaea group</taxon>
        <taxon>Halobacteria</taxon>
        <taxon>Halobacteriales</taxon>
        <taxon>Haloarculaceae</taxon>
        <taxon>Halorhabdus</taxon>
    </lineage>
</organism>
<dbReference type="Proteomes" id="UP000003861">
    <property type="component" value="Unassembled WGS sequence"/>
</dbReference>
<comment type="subcellular location">
    <subcellularLocation>
        <location evidence="1">Endomembrane system</location>
        <topology evidence="1">Multi-pass membrane protein</topology>
    </subcellularLocation>
</comment>
<protein>
    <submittedName>
        <fullName evidence="10">Major facilitator superfamily MFS 1 protein</fullName>
    </submittedName>
    <submittedName>
        <fullName evidence="9">Major facilitator superfamily MFS_1</fullName>
    </submittedName>
</protein>
<accession>F7PIS0</accession>
<dbReference type="OrthoDB" id="306002at2157"/>
<dbReference type="PROSITE" id="PS50850">
    <property type="entry name" value="MFS"/>
    <property type="match status" value="1"/>
</dbReference>
<feature type="transmembrane region" description="Helical" evidence="7">
    <location>
        <begin position="131"/>
        <end position="153"/>
    </location>
</feature>